<dbReference type="Pfam" id="PF00583">
    <property type="entry name" value="Acetyltransf_1"/>
    <property type="match status" value="1"/>
</dbReference>
<accession>A0A5C4N172</accession>
<dbReference type="PROSITE" id="PS51186">
    <property type="entry name" value="GNAT"/>
    <property type="match status" value="1"/>
</dbReference>
<dbReference type="InterPro" id="IPR000182">
    <property type="entry name" value="GNAT_dom"/>
</dbReference>
<evidence type="ECO:0000256" key="2">
    <source>
        <dbReference type="ARBA" id="ARBA00023315"/>
    </source>
</evidence>
<dbReference type="Proteomes" id="UP000305887">
    <property type="component" value="Unassembled WGS sequence"/>
</dbReference>
<sequence length="137" mass="14756">MTPDALARLHAAAFEQDRPWNSDEFASLLAHPGTLLLGDERASILGRVILDEAEVLTLATHPDHRRLGLAAMLLARFEQEAAARGADRAFLEVAEDNAGARALYSGFGYSEAGRRPGYYLRGANAPVAALVLSCPLR</sequence>
<evidence type="ECO:0000259" key="3">
    <source>
        <dbReference type="PROSITE" id="PS51186"/>
    </source>
</evidence>
<dbReference type="GO" id="GO:0016747">
    <property type="term" value="F:acyltransferase activity, transferring groups other than amino-acyl groups"/>
    <property type="evidence" value="ECO:0007669"/>
    <property type="project" value="InterPro"/>
</dbReference>
<dbReference type="Gene3D" id="3.40.630.30">
    <property type="match status" value="1"/>
</dbReference>
<keyword evidence="2" id="KW-0012">Acyltransferase</keyword>
<dbReference type="CDD" id="cd04301">
    <property type="entry name" value="NAT_SF"/>
    <property type="match status" value="1"/>
</dbReference>
<gene>
    <name evidence="4" type="ORF">FHG66_03475</name>
</gene>
<dbReference type="PANTHER" id="PTHR43420:SF44">
    <property type="entry name" value="ACETYLTRANSFERASE YPEA"/>
    <property type="match status" value="1"/>
</dbReference>
<comment type="caution">
    <text evidence="4">The sequence shown here is derived from an EMBL/GenBank/DDBJ whole genome shotgun (WGS) entry which is preliminary data.</text>
</comment>
<name>A0A5C4N172_9RHOB</name>
<reference evidence="4 5" key="1">
    <citation type="submission" date="2019-06" db="EMBL/GenBank/DDBJ databases">
        <title>YIM 131921 draft genome.</title>
        <authorList>
            <person name="Jiang L."/>
        </authorList>
    </citation>
    <scope>NUCLEOTIDE SEQUENCE [LARGE SCALE GENOMIC DNA]</scope>
    <source>
        <strain evidence="4 5">YIM 131921</strain>
    </source>
</reference>
<dbReference type="SUPFAM" id="SSF55729">
    <property type="entry name" value="Acyl-CoA N-acyltransferases (Nat)"/>
    <property type="match status" value="1"/>
</dbReference>
<proteinExistence type="predicted"/>
<dbReference type="PANTHER" id="PTHR43420">
    <property type="entry name" value="ACETYLTRANSFERASE"/>
    <property type="match status" value="1"/>
</dbReference>
<protein>
    <submittedName>
        <fullName evidence="4">GNAT family N-acetyltransferase</fullName>
    </submittedName>
</protein>
<organism evidence="4 5">
    <name type="scientific">Rubellimicrobium rubrum</name>
    <dbReference type="NCBI Taxonomy" id="2585369"/>
    <lineage>
        <taxon>Bacteria</taxon>
        <taxon>Pseudomonadati</taxon>
        <taxon>Pseudomonadota</taxon>
        <taxon>Alphaproteobacteria</taxon>
        <taxon>Rhodobacterales</taxon>
        <taxon>Roseobacteraceae</taxon>
        <taxon>Rubellimicrobium</taxon>
    </lineage>
</organism>
<dbReference type="InterPro" id="IPR050680">
    <property type="entry name" value="YpeA/RimI_acetyltransf"/>
</dbReference>
<dbReference type="AlphaFoldDB" id="A0A5C4N172"/>
<dbReference type="InterPro" id="IPR016181">
    <property type="entry name" value="Acyl_CoA_acyltransferase"/>
</dbReference>
<feature type="domain" description="N-acetyltransferase" evidence="3">
    <location>
        <begin position="1"/>
        <end position="137"/>
    </location>
</feature>
<evidence type="ECO:0000313" key="4">
    <source>
        <dbReference type="EMBL" id="TNC51885.1"/>
    </source>
</evidence>
<keyword evidence="1 4" id="KW-0808">Transferase</keyword>
<keyword evidence="5" id="KW-1185">Reference proteome</keyword>
<dbReference type="EMBL" id="VDFU01000003">
    <property type="protein sequence ID" value="TNC51885.1"/>
    <property type="molecule type" value="Genomic_DNA"/>
</dbReference>
<dbReference type="RefSeq" id="WP_139075307.1">
    <property type="nucleotide sequence ID" value="NZ_VDFU01000003.1"/>
</dbReference>
<evidence type="ECO:0000256" key="1">
    <source>
        <dbReference type="ARBA" id="ARBA00022679"/>
    </source>
</evidence>
<dbReference type="OrthoDB" id="9804026at2"/>
<evidence type="ECO:0000313" key="5">
    <source>
        <dbReference type="Proteomes" id="UP000305887"/>
    </source>
</evidence>